<evidence type="ECO:0000313" key="12">
    <source>
        <dbReference type="EMBL" id="CAF0792799.1"/>
    </source>
</evidence>
<keyword evidence="9" id="KW-0175">Coiled coil</keyword>
<keyword evidence="5" id="KW-0862">Zinc</keyword>
<dbReference type="Pfam" id="PF12773">
    <property type="entry name" value="DZR"/>
    <property type="match status" value="1"/>
</dbReference>
<evidence type="ECO:0000256" key="9">
    <source>
        <dbReference type="SAM" id="Coils"/>
    </source>
</evidence>
<dbReference type="PANTHER" id="PTHR16058">
    <property type="entry name" value="DOUBLE ZINC RIBBON AND ANKYRIN REPEAT-CONTAINING PROTEIN 1"/>
    <property type="match status" value="1"/>
</dbReference>
<comment type="caution">
    <text evidence="12">The sequence shown here is derived from an EMBL/GenBank/DDBJ whole genome shotgun (WGS) entry which is preliminary data.</text>
</comment>
<dbReference type="InterPro" id="IPR036770">
    <property type="entry name" value="Ankyrin_rpt-contain_sf"/>
</dbReference>
<keyword evidence="2" id="KW-0479">Metal-binding</keyword>
<reference evidence="12" key="1">
    <citation type="submission" date="2021-02" db="EMBL/GenBank/DDBJ databases">
        <authorList>
            <person name="Nowell W R."/>
        </authorList>
    </citation>
    <scope>NUCLEOTIDE SEQUENCE</scope>
</reference>
<dbReference type="EMBL" id="CAJOAX010000014">
    <property type="protein sequence ID" value="CAF3478946.1"/>
    <property type="molecule type" value="Genomic_DNA"/>
</dbReference>
<dbReference type="OrthoDB" id="10033229at2759"/>
<dbReference type="Pfam" id="PF13287">
    <property type="entry name" value="Fn3_assoc"/>
    <property type="match status" value="1"/>
</dbReference>
<feature type="coiled-coil region" evidence="9">
    <location>
        <begin position="126"/>
        <end position="157"/>
    </location>
</feature>
<dbReference type="InterPro" id="IPR052481">
    <property type="entry name" value="DZAN1"/>
</dbReference>
<dbReference type="Pfam" id="PF12796">
    <property type="entry name" value="Ank_2"/>
    <property type="match status" value="1"/>
</dbReference>
<dbReference type="AlphaFoldDB" id="A0A813S8Q8"/>
<name>A0A813S8Q8_9BILA</name>
<feature type="region of interest" description="Disordered" evidence="10">
    <location>
        <begin position="753"/>
        <end position="773"/>
    </location>
</feature>
<evidence type="ECO:0000256" key="4">
    <source>
        <dbReference type="ARBA" id="ARBA00022771"/>
    </source>
</evidence>
<evidence type="ECO:0000313" key="14">
    <source>
        <dbReference type="Proteomes" id="UP000663882"/>
    </source>
</evidence>
<feature type="compositionally biased region" description="Basic and acidic residues" evidence="10">
    <location>
        <begin position="756"/>
        <end position="773"/>
    </location>
</feature>
<dbReference type="SMART" id="SM00248">
    <property type="entry name" value="ANK"/>
    <property type="match status" value="2"/>
</dbReference>
<evidence type="ECO:0000256" key="1">
    <source>
        <dbReference type="ARBA" id="ARBA00004138"/>
    </source>
</evidence>
<dbReference type="GO" id="GO:0005929">
    <property type="term" value="C:cilium"/>
    <property type="evidence" value="ECO:0007669"/>
    <property type="project" value="UniProtKB-SubCell"/>
</dbReference>
<feature type="compositionally biased region" description="Basic residues" evidence="10">
    <location>
        <begin position="577"/>
        <end position="588"/>
    </location>
</feature>
<dbReference type="GO" id="GO:0008270">
    <property type="term" value="F:zinc ion binding"/>
    <property type="evidence" value="ECO:0007669"/>
    <property type="project" value="UniProtKB-KW"/>
</dbReference>
<keyword evidence="6" id="KW-0040">ANK repeat</keyword>
<dbReference type="Proteomes" id="UP000663823">
    <property type="component" value="Unassembled WGS sequence"/>
</dbReference>
<dbReference type="SUPFAM" id="SSF48403">
    <property type="entry name" value="Ankyrin repeat"/>
    <property type="match status" value="1"/>
</dbReference>
<evidence type="ECO:0000256" key="2">
    <source>
        <dbReference type="ARBA" id="ARBA00022723"/>
    </source>
</evidence>
<comment type="subcellular location">
    <subcellularLocation>
        <location evidence="1">Cell projection</location>
        <location evidence="1">Cilium</location>
    </subcellularLocation>
</comment>
<dbReference type="PANTHER" id="PTHR16058:SF4">
    <property type="entry name" value="DOUBLE ZINC RIBBON AND ANKYRIN REPEAT-CONTAINING PROTEIN 1"/>
    <property type="match status" value="1"/>
</dbReference>
<feature type="compositionally biased region" description="Low complexity" evidence="10">
    <location>
        <begin position="553"/>
        <end position="565"/>
    </location>
</feature>
<evidence type="ECO:0000256" key="5">
    <source>
        <dbReference type="ARBA" id="ARBA00022833"/>
    </source>
</evidence>
<dbReference type="Gene3D" id="1.25.40.20">
    <property type="entry name" value="Ankyrin repeat-containing domain"/>
    <property type="match status" value="1"/>
</dbReference>
<evidence type="ECO:0000313" key="13">
    <source>
        <dbReference type="EMBL" id="CAF3478946.1"/>
    </source>
</evidence>
<feature type="region of interest" description="Disordered" evidence="10">
    <location>
        <begin position="553"/>
        <end position="602"/>
    </location>
</feature>
<keyword evidence="3" id="KW-0677">Repeat</keyword>
<dbReference type="InterPro" id="IPR002110">
    <property type="entry name" value="Ankyrin_rpt"/>
</dbReference>
<feature type="domain" description="DZANK-type" evidence="11">
    <location>
        <begin position="323"/>
        <end position="371"/>
    </location>
</feature>
<feature type="compositionally biased region" description="Polar residues" evidence="10">
    <location>
        <begin position="590"/>
        <end position="601"/>
    </location>
</feature>
<dbReference type="EMBL" id="CAJNOO010000084">
    <property type="protein sequence ID" value="CAF0792799.1"/>
    <property type="molecule type" value="Genomic_DNA"/>
</dbReference>
<dbReference type="InterPro" id="IPR026876">
    <property type="entry name" value="Fn3_assoc_repeat"/>
</dbReference>
<protein>
    <recommendedName>
        <fullName evidence="8">Double zinc ribbon and ankyrin repeat-containing protein 1</fullName>
    </recommendedName>
</protein>
<proteinExistence type="predicted"/>
<accession>A0A813S8Q8</accession>
<dbReference type="InterPro" id="IPR025874">
    <property type="entry name" value="DZR"/>
</dbReference>
<keyword evidence="4" id="KW-0863">Zinc-finger</keyword>
<gene>
    <name evidence="13" type="ORF">OTI717_LOCUS399</name>
    <name evidence="12" type="ORF">RFH988_LOCUS3509</name>
</gene>
<keyword evidence="7" id="KW-0966">Cell projection</keyword>
<dbReference type="Proteomes" id="UP000663882">
    <property type="component" value="Unassembled WGS sequence"/>
</dbReference>
<evidence type="ECO:0000256" key="6">
    <source>
        <dbReference type="ARBA" id="ARBA00023043"/>
    </source>
</evidence>
<evidence type="ECO:0000256" key="7">
    <source>
        <dbReference type="ARBA" id="ARBA00023273"/>
    </source>
</evidence>
<sequence length="773" mass="87466">MTAGSISAPSIIPLRSVQYGQTQKFTINTNTLIEISSETKDVDIYYTLDGSKPDPFTTLATRRSTIQYKKAFYIPKHIATSGKVTIKAIAVSKDGIRESVIVTKTFDVQIVESVHSPTDEHENRFVYELQQERKELIKKIQDENQQMQQKLSESMHRSTNEPFVQEKPPRYTHPDPQAQAGRLQKEIDFLRCAHCFAPRTGDLHARFCSECGLPWQNLTQTHLRLNQSDAHSLGTCANCKSTVPFNSDICVVCETPLSPEYQHRVNVQNQTKILCPQCKASNPINLRTCIICESKLMPNTSPQVQATVSVPLAPKPTGTMMTCSKCFRLNNADARFCDWCGAQPEKSSMPIQCTKCRSENDPYAKFCLTCGCIIEPPLRVIDARLRNDLNISASSVVAGALTRPTTGTKWLNANATFSNYRQPYLITKSEIATQTHGIYYPSAKEIDILVAQNKQLQADREFKERRPILTAVSPGKGYWRQQMDHICAHLKAYAVNRPDFRSLIGEPRMSKMIHATVHENEYQVTIQAVFRKPENLSQSAFYIDETHGQYAMNSERSSTFSSTFNSDDEYTREKTQLKKTRKRPRKRPQSASATGHDSQPNRALLKLLERKIGDDTKKSSIHIDILQEVKQLIKEGADGNLRNKEGFTVLQLAVRNRHNECLETLIKDGKAKLDLRGPKGNTALHECCFFGYDGIEPLKILLKNGGELTWMNDRKESVIDVATKQNCPELMQIIASHCGQQMIDRQMKIYNNHHNHPYDSHARTTTVDGHRSS</sequence>
<evidence type="ECO:0000256" key="10">
    <source>
        <dbReference type="SAM" id="MobiDB-lite"/>
    </source>
</evidence>
<evidence type="ECO:0000259" key="11">
    <source>
        <dbReference type="Pfam" id="PF12773"/>
    </source>
</evidence>
<organism evidence="12 14">
    <name type="scientific">Rotaria sordida</name>
    <dbReference type="NCBI Taxonomy" id="392033"/>
    <lineage>
        <taxon>Eukaryota</taxon>
        <taxon>Metazoa</taxon>
        <taxon>Spiralia</taxon>
        <taxon>Gnathifera</taxon>
        <taxon>Rotifera</taxon>
        <taxon>Eurotatoria</taxon>
        <taxon>Bdelloidea</taxon>
        <taxon>Philodinida</taxon>
        <taxon>Philodinidae</taxon>
        <taxon>Rotaria</taxon>
    </lineage>
</organism>
<evidence type="ECO:0000256" key="3">
    <source>
        <dbReference type="ARBA" id="ARBA00022737"/>
    </source>
</evidence>
<evidence type="ECO:0000256" key="8">
    <source>
        <dbReference type="ARBA" id="ARBA00039856"/>
    </source>
</evidence>